<accession>A0A4P6JJV8</accession>
<reference evidence="1 2" key="1">
    <citation type="submission" date="2019-01" db="EMBL/GenBank/DDBJ databases">
        <title>Ktedonosporobacter rubrisoli SCAWS-G2.</title>
        <authorList>
            <person name="Huang Y."/>
            <person name="Yan B."/>
        </authorList>
    </citation>
    <scope>NUCLEOTIDE SEQUENCE [LARGE SCALE GENOMIC DNA]</scope>
    <source>
        <strain evidence="1 2">SCAWS-G2</strain>
    </source>
</reference>
<keyword evidence="2" id="KW-1185">Reference proteome</keyword>
<dbReference type="KEGG" id="kbs:EPA93_05235"/>
<dbReference type="AlphaFoldDB" id="A0A4P6JJV8"/>
<protein>
    <submittedName>
        <fullName evidence="1">IS1 family transposase</fullName>
    </submittedName>
</protein>
<evidence type="ECO:0000313" key="1">
    <source>
        <dbReference type="EMBL" id="QBD75437.1"/>
    </source>
</evidence>
<gene>
    <name evidence="1" type="ORF">EPA93_05235</name>
</gene>
<dbReference type="EMBL" id="CP035758">
    <property type="protein sequence ID" value="QBD75437.1"/>
    <property type="molecule type" value="Genomic_DNA"/>
</dbReference>
<sequence length="386" mass="43932">MFYSHLARCFPNAMCCARGQKGLGNIVIHDPKRPRYRCKACRRTFSARRGTMFKGLRKPMDLMVIVVTLLSYGCPIQGIVHAFDLDERTVADWRDRAGIHCQKVHQQIIEQGQLDLMHVQTDEIRVKGCQMIAWMGLAMMVSTRLWIAGMVQSSRDRSLADRLMIQVRRCAASLLPLLVLTDGWSAYPGSICRAFREKVKRTAGVGRACLQVWPQLHIGTVIKRTKKKRVIEITRRMAHGLQSQAERLLQRSGGGTVLNTAFIERLNGTFRERLASLTRKSRHAARRLRALETGMYLIGCTYNFCFAHHELSKPAHRGSPCTPAMAAGLTDHVWSVCELLGYRIPPSPWIEPKRRRRPGRQTEPIKTVRNRPRVRLRKGVLCSTTV</sequence>
<dbReference type="Proteomes" id="UP000290365">
    <property type="component" value="Chromosome"/>
</dbReference>
<organism evidence="1 2">
    <name type="scientific">Ktedonosporobacter rubrisoli</name>
    <dbReference type="NCBI Taxonomy" id="2509675"/>
    <lineage>
        <taxon>Bacteria</taxon>
        <taxon>Bacillati</taxon>
        <taxon>Chloroflexota</taxon>
        <taxon>Ktedonobacteria</taxon>
        <taxon>Ktedonobacterales</taxon>
        <taxon>Ktedonosporobacteraceae</taxon>
        <taxon>Ktedonosporobacter</taxon>
    </lineage>
</organism>
<dbReference type="OrthoDB" id="145210at2"/>
<evidence type="ECO:0000313" key="2">
    <source>
        <dbReference type="Proteomes" id="UP000290365"/>
    </source>
</evidence>
<proteinExistence type="predicted"/>
<name>A0A4P6JJV8_KTERU</name>